<proteinExistence type="predicted"/>
<name>A0A9N7TKK0_PLEPL</name>
<accession>A0A9N7TKK0</accession>
<comment type="caution">
    <text evidence="3">The sequence shown here is derived from an EMBL/GenBank/DDBJ whole genome shotgun (WGS) entry which is preliminary data.</text>
</comment>
<protein>
    <submittedName>
        <fullName evidence="3">Uncharacterized protein</fullName>
    </submittedName>
</protein>
<feature type="region of interest" description="Disordered" evidence="1">
    <location>
        <begin position="1"/>
        <end position="37"/>
    </location>
</feature>
<evidence type="ECO:0000313" key="4">
    <source>
        <dbReference type="Proteomes" id="UP001153269"/>
    </source>
</evidence>
<gene>
    <name evidence="3" type="ORF">PLEPLA_LOCUS2466</name>
</gene>
<keyword evidence="2" id="KW-0812">Transmembrane</keyword>
<organism evidence="3 4">
    <name type="scientific">Pleuronectes platessa</name>
    <name type="common">European plaice</name>
    <dbReference type="NCBI Taxonomy" id="8262"/>
    <lineage>
        <taxon>Eukaryota</taxon>
        <taxon>Metazoa</taxon>
        <taxon>Chordata</taxon>
        <taxon>Craniata</taxon>
        <taxon>Vertebrata</taxon>
        <taxon>Euteleostomi</taxon>
        <taxon>Actinopterygii</taxon>
        <taxon>Neopterygii</taxon>
        <taxon>Teleostei</taxon>
        <taxon>Neoteleostei</taxon>
        <taxon>Acanthomorphata</taxon>
        <taxon>Carangaria</taxon>
        <taxon>Pleuronectiformes</taxon>
        <taxon>Pleuronectoidei</taxon>
        <taxon>Pleuronectidae</taxon>
        <taxon>Pleuronectes</taxon>
    </lineage>
</organism>
<feature type="transmembrane region" description="Helical" evidence="2">
    <location>
        <begin position="96"/>
        <end position="123"/>
    </location>
</feature>
<dbReference type="AlphaFoldDB" id="A0A9N7TKK0"/>
<evidence type="ECO:0000256" key="1">
    <source>
        <dbReference type="SAM" id="MobiDB-lite"/>
    </source>
</evidence>
<evidence type="ECO:0000256" key="2">
    <source>
        <dbReference type="SAM" id="Phobius"/>
    </source>
</evidence>
<feature type="compositionally biased region" description="Basic and acidic residues" evidence="1">
    <location>
        <begin position="20"/>
        <end position="37"/>
    </location>
</feature>
<evidence type="ECO:0000313" key="3">
    <source>
        <dbReference type="EMBL" id="CAB1414755.1"/>
    </source>
</evidence>
<dbReference type="Proteomes" id="UP001153269">
    <property type="component" value="Unassembled WGS sequence"/>
</dbReference>
<sequence>MRAGGRDCEPDPASGTMMPHSRELASHGEKKNGGKMAAREKVVPGVSVPLVVSIRLRIVLDCGGEEKSCATLFLVLFVPRRSASIWAGPEPCVRPLFFFFFFFFIYFFFFFFYFCFLFIIFFIF</sequence>
<keyword evidence="2" id="KW-1133">Transmembrane helix</keyword>
<keyword evidence="2" id="KW-0472">Membrane</keyword>
<keyword evidence="4" id="KW-1185">Reference proteome</keyword>
<dbReference type="EMBL" id="CADEAL010000123">
    <property type="protein sequence ID" value="CAB1414755.1"/>
    <property type="molecule type" value="Genomic_DNA"/>
</dbReference>
<reference evidence="3" key="1">
    <citation type="submission" date="2020-03" db="EMBL/GenBank/DDBJ databases">
        <authorList>
            <person name="Weist P."/>
        </authorList>
    </citation>
    <scope>NUCLEOTIDE SEQUENCE</scope>
</reference>